<sequence>MVFIFVSVNFRKYGIFPFDDVREFPNIDEIRVPFMLTWVFTDVCKIKELNLVYCLFSSKFEEICFRRIHHARLLKVQN</sequence>
<dbReference type="Proteomes" id="UP000887580">
    <property type="component" value="Unplaced"/>
</dbReference>
<proteinExistence type="predicted"/>
<protein>
    <submittedName>
        <fullName evidence="2">Uncharacterized protein</fullName>
    </submittedName>
</protein>
<dbReference type="WBParaSite" id="PS1159_v2.g17938.t1">
    <property type="protein sequence ID" value="PS1159_v2.g17938.t1"/>
    <property type="gene ID" value="PS1159_v2.g17938"/>
</dbReference>
<evidence type="ECO:0000313" key="2">
    <source>
        <dbReference type="WBParaSite" id="PS1159_v2.g17938.t1"/>
    </source>
</evidence>
<name>A0AC35FIQ4_9BILA</name>
<reference evidence="2" key="1">
    <citation type="submission" date="2022-11" db="UniProtKB">
        <authorList>
            <consortium name="WormBaseParasite"/>
        </authorList>
    </citation>
    <scope>IDENTIFICATION</scope>
</reference>
<accession>A0AC35FIQ4</accession>
<evidence type="ECO:0000313" key="1">
    <source>
        <dbReference type="Proteomes" id="UP000887580"/>
    </source>
</evidence>
<organism evidence="1 2">
    <name type="scientific">Panagrolaimus sp. PS1159</name>
    <dbReference type="NCBI Taxonomy" id="55785"/>
    <lineage>
        <taxon>Eukaryota</taxon>
        <taxon>Metazoa</taxon>
        <taxon>Ecdysozoa</taxon>
        <taxon>Nematoda</taxon>
        <taxon>Chromadorea</taxon>
        <taxon>Rhabditida</taxon>
        <taxon>Tylenchina</taxon>
        <taxon>Panagrolaimomorpha</taxon>
        <taxon>Panagrolaimoidea</taxon>
        <taxon>Panagrolaimidae</taxon>
        <taxon>Panagrolaimus</taxon>
    </lineage>
</organism>